<dbReference type="PRINTS" id="PR00421">
    <property type="entry name" value="THIOREDOXIN"/>
</dbReference>
<evidence type="ECO:0000256" key="3">
    <source>
        <dbReference type="PIRSR" id="PIRSR000077-4"/>
    </source>
</evidence>
<feature type="disulfide bond" description="Redox-active" evidence="3">
    <location>
        <begin position="32"/>
        <end position="35"/>
    </location>
</feature>
<protein>
    <recommendedName>
        <fullName evidence="2">Thioredoxin</fullName>
    </recommendedName>
</protein>
<dbReference type="InterPro" id="IPR036249">
    <property type="entry name" value="Thioredoxin-like_sf"/>
</dbReference>
<reference evidence="5 6" key="1">
    <citation type="journal article" date="2013" name="Genome Biol.">
        <title>Draft genome of the mountain pine beetle, Dendroctonus ponderosae Hopkins, a major forest pest.</title>
        <authorList>
            <person name="Keeling C.I."/>
            <person name="Yuen M.M."/>
            <person name="Liao N.Y."/>
            <person name="Docking T.R."/>
            <person name="Chan S.K."/>
            <person name="Taylor G.A."/>
            <person name="Palmquist D.L."/>
            <person name="Jackman S.D."/>
            <person name="Nguyen A."/>
            <person name="Li M."/>
            <person name="Henderson H."/>
            <person name="Janes J.K."/>
            <person name="Zhao Y."/>
            <person name="Pandoh P."/>
            <person name="Moore R."/>
            <person name="Sperling F.A."/>
            <person name="Huber D.P."/>
            <person name="Birol I."/>
            <person name="Jones S.J."/>
            <person name="Bohlmann J."/>
        </authorList>
    </citation>
    <scope>NUCLEOTIDE SEQUENCE</scope>
</reference>
<dbReference type="CDD" id="cd02947">
    <property type="entry name" value="TRX_family"/>
    <property type="match status" value="1"/>
</dbReference>
<dbReference type="Proteomes" id="UP000030742">
    <property type="component" value="Unassembled WGS sequence"/>
</dbReference>
<feature type="domain" description="Thioredoxin" evidence="4">
    <location>
        <begin position="1"/>
        <end position="106"/>
    </location>
</feature>
<dbReference type="InterPro" id="IPR013766">
    <property type="entry name" value="Thioredoxin_domain"/>
</dbReference>
<dbReference type="OrthoDB" id="2121326at2759"/>
<evidence type="ECO:0000313" key="6">
    <source>
        <dbReference type="Proteomes" id="UP000030742"/>
    </source>
</evidence>
<evidence type="ECO:0000313" key="5">
    <source>
        <dbReference type="EMBL" id="ERL88058.1"/>
    </source>
</evidence>
<keyword evidence="1 3" id="KW-1015">Disulfide bond</keyword>
<sequence length="106" mass="12137">MFVEIANKVDLQSQIDKAGKDLIILEFYAPWCGSCKMVETKVNDLAKEHATVPFLRINVDEMEELAEEYEVTAMPTFIFIKNREVLATFSGTKMDKVIDAIVKYKQ</sequence>
<dbReference type="SUPFAM" id="SSF52833">
    <property type="entry name" value="Thioredoxin-like"/>
    <property type="match status" value="1"/>
</dbReference>
<dbReference type="Gene3D" id="3.40.30.10">
    <property type="entry name" value="Glutaredoxin"/>
    <property type="match status" value="1"/>
</dbReference>
<evidence type="ECO:0000256" key="2">
    <source>
        <dbReference type="PIRNR" id="PIRNR000077"/>
    </source>
</evidence>
<evidence type="ECO:0000256" key="1">
    <source>
        <dbReference type="ARBA" id="ARBA00023157"/>
    </source>
</evidence>
<dbReference type="AlphaFoldDB" id="U4U6V1"/>
<dbReference type="EMBL" id="KB632017">
    <property type="protein sequence ID" value="ERL88058.1"/>
    <property type="molecule type" value="Genomic_DNA"/>
</dbReference>
<proteinExistence type="inferred from homology"/>
<dbReference type="PROSITE" id="PS00194">
    <property type="entry name" value="THIOREDOXIN_1"/>
    <property type="match status" value="1"/>
</dbReference>
<organism evidence="5 6">
    <name type="scientific">Dendroctonus ponderosae</name>
    <name type="common">Mountain pine beetle</name>
    <dbReference type="NCBI Taxonomy" id="77166"/>
    <lineage>
        <taxon>Eukaryota</taxon>
        <taxon>Metazoa</taxon>
        <taxon>Ecdysozoa</taxon>
        <taxon>Arthropoda</taxon>
        <taxon>Hexapoda</taxon>
        <taxon>Insecta</taxon>
        <taxon>Pterygota</taxon>
        <taxon>Neoptera</taxon>
        <taxon>Endopterygota</taxon>
        <taxon>Coleoptera</taxon>
        <taxon>Polyphaga</taxon>
        <taxon>Cucujiformia</taxon>
        <taxon>Curculionidae</taxon>
        <taxon>Scolytinae</taxon>
        <taxon>Dendroctonus</taxon>
    </lineage>
</organism>
<evidence type="ECO:0000259" key="4">
    <source>
        <dbReference type="PROSITE" id="PS51352"/>
    </source>
</evidence>
<dbReference type="PROSITE" id="PS51352">
    <property type="entry name" value="THIOREDOXIN_2"/>
    <property type="match status" value="1"/>
</dbReference>
<comment type="similarity">
    <text evidence="2">Belongs to the thioredoxin family.</text>
</comment>
<dbReference type="InterPro" id="IPR017937">
    <property type="entry name" value="Thioredoxin_CS"/>
</dbReference>
<dbReference type="PIRSF" id="PIRSF000077">
    <property type="entry name" value="Thioredoxin"/>
    <property type="match status" value="1"/>
</dbReference>
<keyword evidence="3" id="KW-0676">Redox-active center</keyword>
<name>U4U6V1_DENPD</name>
<accession>U4U6V1</accession>
<dbReference type="InterPro" id="IPR005746">
    <property type="entry name" value="Thioredoxin"/>
</dbReference>
<dbReference type="STRING" id="77166.U4U6V1"/>
<dbReference type="PANTHER" id="PTHR46115">
    <property type="entry name" value="THIOREDOXIN-LIKE PROTEIN 1"/>
    <property type="match status" value="1"/>
</dbReference>
<dbReference type="GO" id="GO:0015035">
    <property type="term" value="F:protein-disulfide reductase activity"/>
    <property type="evidence" value="ECO:0007669"/>
    <property type="project" value="InterPro"/>
</dbReference>
<dbReference type="Pfam" id="PF00085">
    <property type="entry name" value="Thioredoxin"/>
    <property type="match status" value="1"/>
</dbReference>
<gene>
    <name evidence="5" type="ORF">D910_05447</name>
</gene>